<comment type="subcellular location">
    <subcellularLocation>
        <location evidence="1 7">Nucleus</location>
    </subcellularLocation>
</comment>
<dbReference type="SMART" id="SM01372">
    <property type="entry name" value="E2F_TDP"/>
    <property type="match status" value="1"/>
</dbReference>
<sequence>MLVTEFAKFWRSTGVFLSQTFVQTRYIIIQIIRTLVEEINAAKVGEEVLLTDKNLQRRIYDALNVFTSLGYAQKDSREITWLLDSGHASLPLSADSEADAIKRRIKERRKELEDIKRQHNMLRWVSDYAMTDFVTQSDDNLALPFMVVVFPPSAEAHIDLSADRKQCMMKMKHRCWIYDDNEIIQAIMDRAMASQPLDQDGTI</sequence>
<comment type="caution">
    <text evidence="9">The sequence shown here is derived from an EMBL/GenBank/DDBJ whole genome shotgun (WGS) entry which is preliminary data.</text>
</comment>
<dbReference type="GO" id="GO:0005634">
    <property type="term" value="C:nucleus"/>
    <property type="evidence" value="ECO:0007669"/>
    <property type="project" value="UniProtKB-SubCell"/>
</dbReference>
<dbReference type="GO" id="GO:0005667">
    <property type="term" value="C:transcription regulator complex"/>
    <property type="evidence" value="ECO:0007669"/>
    <property type="project" value="InterPro"/>
</dbReference>
<evidence type="ECO:0000313" key="9">
    <source>
        <dbReference type="EMBL" id="KAG9390959.1"/>
    </source>
</evidence>
<dbReference type="OrthoDB" id="552115at2759"/>
<proteinExistence type="inferred from homology"/>
<dbReference type="GO" id="GO:0000981">
    <property type="term" value="F:DNA-binding transcription factor activity, RNA polymerase II-specific"/>
    <property type="evidence" value="ECO:0007669"/>
    <property type="project" value="TreeGrafter"/>
</dbReference>
<organism evidence="9 10">
    <name type="scientific">Carpediemonas membranifera</name>
    <dbReference type="NCBI Taxonomy" id="201153"/>
    <lineage>
        <taxon>Eukaryota</taxon>
        <taxon>Metamonada</taxon>
        <taxon>Carpediemonas-like organisms</taxon>
        <taxon>Carpediemonas</taxon>
    </lineage>
</organism>
<accession>A0A8J6B1J8</accession>
<dbReference type="GO" id="GO:0051726">
    <property type="term" value="P:regulation of cell cycle"/>
    <property type="evidence" value="ECO:0007669"/>
    <property type="project" value="InterPro"/>
</dbReference>
<evidence type="ECO:0000256" key="2">
    <source>
        <dbReference type="ARBA" id="ARBA00010940"/>
    </source>
</evidence>
<reference evidence="9" key="1">
    <citation type="submission" date="2021-05" db="EMBL/GenBank/DDBJ databases">
        <title>A free-living protist that lacks canonical eukaryotic 1 DNA replication and segregation systems.</title>
        <authorList>
            <person name="Salas-Leiva D.E."/>
            <person name="Tromer E.C."/>
            <person name="Curtis B.A."/>
            <person name="Jerlstrom-Hultqvist J."/>
            <person name="Kolisko M."/>
            <person name="Yi Z."/>
            <person name="Salas-Leiva J.S."/>
            <person name="Gallot-Lavallee L."/>
            <person name="Kops G.J.P.L."/>
            <person name="Archibald J.M."/>
            <person name="Simpson A.G.B."/>
            <person name="Roger A.J."/>
        </authorList>
    </citation>
    <scope>NUCLEOTIDE SEQUENCE</scope>
    <source>
        <strain evidence="9">BICM</strain>
    </source>
</reference>
<dbReference type="InterPro" id="IPR003316">
    <property type="entry name" value="E2F_WHTH_DNA-bd_dom"/>
</dbReference>
<gene>
    <name evidence="9" type="ORF">J8273_7232</name>
</gene>
<dbReference type="InterPro" id="IPR037241">
    <property type="entry name" value="E2F-DP_heterodim"/>
</dbReference>
<keyword evidence="6 7" id="KW-0539">Nucleus</keyword>
<dbReference type="Pfam" id="PF02319">
    <property type="entry name" value="WHD_E2F_TDP"/>
    <property type="match status" value="1"/>
</dbReference>
<keyword evidence="4 7" id="KW-0238">DNA-binding</keyword>
<dbReference type="GO" id="GO:0000977">
    <property type="term" value="F:RNA polymerase II transcription regulatory region sequence-specific DNA binding"/>
    <property type="evidence" value="ECO:0007669"/>
    <property type="project" value="TreeGrafter"/>
</dbReference>
<evidence type="ECO:0000256" key="3">
    <source>
        <dbReference type="ARBA" id="ARBA00023015"/>
    </source>
</evidence>
<dbReference type="InterPro" id="IPR014889">
    <property type="entry name" value="Transc_factor_DP_C"/>
</dbReference>
<evidence type="ECO:0000256" key="4">
    <source>
        <dbReference type="ARBA" id="ARBA00023125"/>
    </source>
</evidence>
<keyword evidence="3 7" id="KW-0805">Transcription regulation</keyword>
<evidence type="ECO:0000313" key="10">
    <source>
        <dbReference type="Proteomes" id="UP000717585"/>
    </source>
</evidence>
<keyword evidence="10" id="KW-1185">Reference proteome</keyword>
<dbReference type="SUPFAM" id="SSF46785">
    <property type="entry name" value="Winged helix' DNA-binding domain"/>
    <property type="match status" value="1"/>
</dbReference>
<evidence type="ECO:0000259" key="8">
    <source>
        <dbReference type="SMART" id="SM01372"/>
    </source>
</evidence>
<dbReference type="SUPFAM" id="SSF144074">
    <property type="entry name" value="E2F-DP heterodimerization region"/>
    <property type="match status" value="1"/>
</dbReference>
<name>A0A8J6B1J8_9EUKA</name>
<dbReference type="InterPro" id="IPR036388">
    <property type="entry name" value="WH-like_DNA-bd_sf"/>
</dbReference>
<dbReference type="AlphaFoldDB" id="A0A8J6B1J8"/>
<protein>
    <submittedName>
        <fullName evidence="9">E2F/DP family winged-helix DNA-binding domain</fullName>
    </submittedName>
</protein>
<comment type="similarity">
    <text evidence="2 7">Belongs to the E2F/DP family.</text>
</comment>
<dbReference type="InterPro" id="IPR036390">
    <property type="entry name" value="WH_DNA-bd_sf"/>
</dbReference>
<dbReference type="Gene3D" id="1.20.140.80">
    <property type="entry name" value="Transcription factor DP"/>
    <property type="match status" value="1"/>
</dbReference>
<dbReference type="InterPro" id="IPR015648">
    <property type="entry name" value="Transcrpt_fac_DP"/>
</dbReference>
<evidence type="ECO:0000256" key="1">
    <source>
        <dbReference type="ARBA" id="ARBA00004123"/>
    </source>
</evidence>
<evidence type="ECO:0000256" key="7">
    <source>
        <dbReference type="RuleBase" id="RU003796"/>
    </source>
</evidence>
<dbReference type="PANTHER" id="PTHR12548">
    <property type="entry name" value="TRANSCRIPTION FACTOR DP"/>
    <property type="match status" value="1"/>
</dbReference>
<evidence type="ECO:0000256" key="5">
    <source>
        <dbReference type="ARBA" id="ARBA00023163"/>
    </source>
</evidence>
<feature type="domain" description="E2F/DP family winged-helix DNA-binding" evidence="8">
    <location>
        <begin position="23"/>
        <end position="83"/>
    </location>
</feature>
<dbReference type="EMBL" id="JAHDYR010000062">
    <property type="protein sequence ID" value="KAG9390959.1"/>
    <property type="molecule type" value="Genomic_DNA"/>
</dbReference>
<dbReference type="Gene3D" id="1.10.10.10">
    <property type="entry name" value="Winged helix-like DNA-binding domain superfamily/Winged helix DNA-binding domain"/>
    <property type="match status" value="1"/>
</dbReference>
<keyword evidence="5 7" id="KW-0804">Transcription</keyword>
<dbReference type="Pfam" id="PF08781">
    <property type="entry name" value="DP"/>
    <property type="match status" value="1"/>
</dbReference>
<dbReference type="Proteomes" id="UP000717585">
    <property type="component" value="Unassembled WGS sequence"/>
</dbReference>
<dbReference type="PANTHER" id="PTHR12548:SF9">
    <property type="entry name" value="TRANSCRIPTION FACTOR DP"/>
    <property type="match status" value="1"/>
</dbReference>
<dbReference type="InterPro" id="IPR038168">
    <property type="entry name" value="TF_DP_C_sf"/>
</dbReference>
<evidence type="ECO:0000256" key="6">
    <source>
        <dbReference type="ARBA" id="ARBA00023242"/>
    </source>
</evidence>